<feature type="transmembrane region" description="Helical" evidence="6">
    <location>
        <begin position="371"/>
        <end position="391"/>
    </location>
</feature>
<keyword evidence="2" id="KW-1003">Cell membrane</keyword>
<comment type="subcellular location">
    <subcellularLocation>
        <location evidence="1">Cell membrane</location>
        <topology evidence="1">Multi-pass membrane protein</topology>
    </subcellularLocation>
</comment>
<feature type="transmembrane region" description="Helical" evidence="6">
    <location>
        <begin position="429"/>
        <end position="447"/>
    </location>
</feature>
<evidence type="ECO:0000256" key="3">
    <source>
        <dbReference type="ARBA" id="ARBA00022692"/>
    </source>
</evidence>
<keyword evidence="8" id="KW-1185">Reference proteome</keyword>
<dbReference type="RefSeq" id="WP_108114575.1">
    <property type="nucleotide sequence ID" value="NZ_QBKT01000003.1"/>
</dbReference>
<comment type="caution">
    <text evidence="7">The sequence shown here is derived from an EMBL/GenBank/DDBJ whole genome shotgun (WGS) entry which is preliminary data.</text>
</comment>
<evidence type="ECO:0000256" key="5">
    <source>
        <dbReference type="ARBA" id="ARBA00023136"/>
    </source>
</evidence>
<sequence length="666" mass="76807">MKILDRYILKSYFLTFLTVFVIFMFIFILQTVWLFIGELAGKGLDVSIILKFLLYTAPKLIPLVLPLSILVSSIMTFGRFAESYEFAAMKSTGISLQRAMRSCIVFIFLLGIGTFFFSNNVIPWSEFKQYNLRKNLAKKKPALAIGEGVFNDIADINIKVDKKYGDNDQLLDKVIIHQKSNDRRNRIVIKSKNGELKSSPDSDILQMVLFDGNRYEDVKSTDPKDALREQHAKVSFEKYIMNVDLREINDVDLDATDYNTYKMFNVQQLYDTIIKFEQKYDQEKIGFGENMFKRTGIVIIEKDSTNRVPLDSINKSDNVLELLSLKNQKRALDISITNIKGRRTTLENTENRFKRMEKKINHQKIYMHDKFAVAIACIILFFVGAPLGAIIRKGGIGLPMVIAVCLFLVYHFIGIFGKNSAEDGSIPPWLGTWLSTMIMFPLSIYFTKRATSDQGLFSFSLKGLFVKLREEEEEETEVLPKLAEITESDRESTEKFKALSDVGLMNVVKKYRQFHYTEGERSLAINILEERGISQRRLKVLGFFENRQYEKATTSLSKFSKASKKTFLYYVISSIFSVATPVLLNNVALDDWIFTMLFIISIASLLFYFYYFIKSLIHLSDFSKALGEKSGISNTVYLIYFFGIPLYFITYFFIKNRIKQELESVE</sequence>
<accession>A0A2T6C2A3</accession>
<evidence type="ECO:0000256" key="1">
    <source>
        <dbReference type="ARBA" id="ARBA00004651"/>
    </source>
</evidence>
<dbReference type="OrthoDB" id="1096108at2"/>
<dbReference type="GO" id="GO:0015920">
    <property type="term" value="P:lipopolysaccharide transport"/>
    <property type="evidence" value="ECO:0007669"/>
    <property type="project" value="TreeGrafter"/>
</dbReference>
<dbReference type="PANTHER" id="PTHR33529">
    <property type="entry name" value="SLR0882 PROTEIN-RELATED"/>
    <property type="match status" value="1"/>
</dbReference>
<feature type="transmembrane region" description="Helical" evidence="6">
    <location>
        <begin position="99"/>
        <end position="118"/>
    </location>
</feature>
<dbReference type="Proteomes" id="UP000244090">
    <property type="component" value="Unassembled WGS sequence"/>
</dbReference>
<feature type="transmembrane region" description="Helical" evidence="6">
    <location>
        <begin position="634"/>
        <end position="654"/>
    </location>
</feature>
<evidence type="ECO:0000256" key="4">
    <source>
        <dbReference type="ARBA" id="ARBA00022989"/>
    </source>
</evidence>
<keyword evidence="5 6" id="KW-0472">Membrane</keyword>
<evidence type="ECO:0000256" key="2">
    <source>
        <dbReference type="ARBA" id="ARBA00022475"/>
    </source>
</evidence>
<evidence type="ECO:0000313" key="8">
    <source>
        <dbReference type="Proteomes" id="UP000244090"/>
    </source>
</evidence>
<organism evidence="7 8">
    <name type="scientific">Kordia periserrulae</name>
    <dbReference type="NCBI Taxonomy" id="701523"/>
    <lineage>
        <taxon>Bacteria</taxon>
        <taxon>Pseudomonadati</taxon>
        <taxon>Bacteroidota</taxon>
        <taxon>Flavobacteriia</taxon>
        <taxon>Flavobacteriales</taxon>
        <taxon>Flavobacteriaceae</taxon>
        <taxon>Kordia</taxon>
    </lineage>
</organism>
<dbReference type="GO" id="GO:0043190">
    <property type="term" value="C:ATP-binding cassette (ABC) transporter complex"/>
    <property type="evidence" value="ECO:0007669"/>
    <property type="project" value="TreeGrafter"/>
</dbReference>
<feature type="transmembrane region" description="Helical" evidence="6">
    <location>
        <begin position="592"/>
        <end position="613"/>
    </location>
</feature>
<gene>
    <name evidence="7" type="ORF">C8N46_103478</name>
</gene>
<feature type="transmembrane region" description="Helical" evidence="6">
    <location>
        <begin position="12"/>
        <end position="36"/>
    </location>
</feature>
<evidence type="ECO:0000256" key="6">
    <source>
        <dbReference type="SAM" id="Phobius"/>
    </source>
</evidence>
<evidence type="ECO:0000313" key="7">
    <source>
        <dbReference type="EMBL" id="PTX62377.1"/>
    </source>
</evidence>
<feature type="transmembrane region" description="Helical" evidence="6">
    <location>
        <begin position="60"/>
        <end position="78"/>
    </location>
</feature>
<dbReference type="AlphaFoldDB" id="A0A2T6C2A3"/>
<dbReference type="PANTHER" id="PTHR33529:SF6">
    <property type="entry name" value="YJGP_YJGQ FAMILY PERMEASE"/>
    <property type="match status" value="1"/>
</dbReference>
<proteinExistence type="predicted"/>
<dbReference type="InterPro" id="IPR005495">
    <property type="entry name" value="LptG/LptF_permease"/>
</dbReference>
<reference evidence="7 8" key="1">
    <citation type="submission" date="2018-04" db="EMBL/GenBank/DDBJ databases">
        <title>Genomic Encyclopedia of Archaeal and Bacterial Type Strains, Phase II (KMG-II): from individual species to whole genera.</title>
        <authorList>
            <person name="Goeker M."/>
        </authorList>
    </citation>
    <scope>NUCLEOTIDE SEQUENCE [LARGE SCALE GENOMIC DNA]</scope>
    <source>
        <strain evidence="7 8">DSM 25731</strain>
    </source>
</reference>
<feature type="transmembrane region" description="Helical" evidence="6">
    <location>
        <begin position="398"/>
        <end position="417"/>
    </location>
</feature>
<keyword evidence="4 6" id="KW-1133">Transmembrane helix</keyword>
<feature type="transmembrane region" description="Helical" evidence="6">
    <location>
        <begin position="567"/>
        <end position="586"/>
    </location>
</feature>
<dbReference type="EMBL" id="QBKT01000003">
    <property type="protein sequence ID" value="PTX62377.1"/>
    <property type="molecule type" value="Genomic_DNA"/>
</dbReference>
<keyword evidence="3 6" id="KW-0812">Transmembrane</keyword>
<protein>
    <submittedName>
        <fullName evidence="7">Lipopolysaccharide export system permease protein</fullName>
    </submittedName>
</protein>
<name>A0A2T6C2A3_9FLAO</name>
<dbReference type="Pfam" id="PF03739">
    <property type="entry name" value="LptF_LptG"/>
    <property type="match status" value="1"/>
</dbReference>